<feature type="coiled-coil region" evidence="1">
    <location>
        <begin position="65"/>
        <end position="117"/>
    </location>
</feature>
<sequence>MHADPAAQLKLLTLADLDKEIGRVAHAARTLPQHKEIAELMAARQAVTDELVASGVDVEDLSVAVEKAESDLAPVKARLEREEKRIHDGSVSDSKILRSLTDEVEHLLRRISDLEDNELELMGRLEDATTHRDRIAARKAEIEAMLRDGVAIRDEAVAKLRSESQDLTATRGPIAAQIPSDLLKLYEKLRSASGLGAAAFTRGRCGGCQLQATVADLEMYRRAPADEVIRCVECERILIRTAESGL</sequence>
<dbReference type="Pfam" id="PF24481">
    <property type="entry name" value="CT398_CC"/>
    <property type="match status" value="1"/>
</dbReference>
<protein>
    <submittedName>
        <fullName evidence="3">Nucleic acid-binding protein</fullName>
    </submittedName>
</protein>
<feature type="domain" description="CT398-like coiled coil hairpin" evidence="2">
    <location>
        <begin position="14"/>
        <end position="194"/>
    </location>
</feature>
<dbReference type="RefSeq" id="WP_219080691.1">
    <property type="nucleotide sequence ID" value="NZ_CP079216.1"/>
</dbReference>
<reference evidence="3 4" key="1">
    <citation type="submission" date="2021-07" db="EMBL/GenBank/DDBJ databases">
        <title>complete genome sequencing of Tessaracoccus sp.J1M15.</title>
        <authorList>
            <person name="Bae J.-W."/>
            <person name="Kim D.-y."/>
        </authorList>
    </citation>
    <scope>NUCLEOTIDE SEQUENCE [LARGE SCALE GENOMIC DNA]</scope>
    <source>
        <strain evidence="3 4">J1M15</strain>
    </source>
</reference>
<proteinExistence type="predicted"/>
<gene>
    <name evidence="3" type="ORF">KDB89_10055</name>
</gene>
<evidence type="ECO:0000259" key="2">
    <source>
        <dbReference type="Pfam" id="PF24481"/>
    </source>
</evidence>
<evidence type="ECO:0000313" key="4">
    <source>
        <dbReference type="Proteomes" id="UP000824504"/>
    </source>
</evidence>
<accession>A0ABX8SGP7</accession>
<dbReference type="PANTHER" id="PTHR39082:SF1">
    <property type="entry name" value="SCAVENGER RECEPTOR CLASS A MEMBER 3"/>
    <property type="match status" value="1"/>
</dbReference>
<dbReference type="InterPro" id="IPR056003">
    <property type="entry name" value="CT398_CC_hairpin"/>
</dbReference>
<keyword evidence="1" id="KW-0175">Coiled coil</keyword>
<dbReference type="InterPro" id="IPR045423">
    <property type="entry name" value="DUF6510"/>
</dbReference>
<dbReference type="Proteomes" id="UP000824504">
    <property type="component" value="Chromosome"/>
</dbReference>
<name>A0ABX8SGP7_9ACTN</name>
<dbReference type="Pfam" id="PF20120">
    <property type="entry name" value="DUF6510"/>
    <property type="match status" value="1"/>
</dbReference>
<dbReference type="PANTHER" id="PTHR39082">
    <property type="entry name" value="PHOSPHOLIPASE C-BETA-2-RELATED"/>
    <property type="match status" value="1"/>
</dbReference>
<keyword evidence="4" id="KW-1185">Reference proteome</keyword>
<dbReference type="InterPro" id="IPR052376">
    <property type="entry name" value="Oxidative_Scav/Glycosyltrans"/>
</dbReference>
<evidence type="ECO:0000256" key="1">
    <source>
        <dbReference type="SAM" id="Coils"/>
    </source>
</evidence>
<organism evidence="3 4">
    <name type="scientific">Tessaracoccus palaemonis</name>
    <dbReference type="NCBI Taxonomy" id="2829499"/>
    <lineage>
        <taxon>Bacteria</taxon>
        <taxon>Bacillati</taxon>
        <taxon>Actinomycetota</taxon>
        <taxon>Actinomycetes</taxon>
        <taxon>Propionibacteriales</taxon>
        <taxon>Propionibacteriaceae</taxon>
        <taxon>Tessaracoccus</taxon>
    </lineage>
</organism>
<dbReference type="EMBL" id="CP079216">
    <property type="protein sequence ID" value="QXT62109.1"/>
    <property type="molecule type" value="Genomic_DNA"/>
</dbReference>
<evidence type="ECO:0000313" key="3">
    <source>
        <dbReference type="EMBL" id="QXT62109.1"/>
    </source>
</evidence>